<dbReference type="InterPro" id="IPR052929">
    <property type="entry name" value="RNase_H-like_EbsB-rel"/>
</dbReference>
<accession>A0A8D9HR03</accession>
<name>A0A8D9HR03_BRACM</name>
<dbReference type="InterPro" id="IPR036397">
    <property type="entry name" value="RNaseH_sf"/>
</dbReference>
<dbReference type="Pfam" id="PF13456">
    <property type="entry name" value="RVT_3"/>
    <property type="match status" value="1"/>
</dbReference>
<dbReference type="EMBL" id="LS974623">
    <property type="protein sequence ID" value="CAG7903914.1"/>
    <property type="molecule type" value="Genomic_DNA"/>
</dbReference>
<dbReference type="PANTHER" id="PTHR47074:SF11">
    <property type="entry name" value="REVERSE TRANSCRIPTASE-LIKE PROTEIN"/>
    <property type="match status" value="1"/>
</dbReference>
<dbReference type="SUPFAM" id="SSF53098">
    <property type="entry name" value="Ribonuclease H-like"/>
    <property type="match status" value="1"/>
</dbReference>
<dbReference type="CDD" id="cd06222">
    <property type="entry name" value="RNase_H_like"/>
    <property type="match status" value="1"/>
</dbReference>
<dbReference type="Proteomes" id="UP000694005">
    <property type="component" value="Chromosome A07"/>
</dbReference>
<reference evidence="2 3" key="1">
    <citation type="submission" date="2021-07" db="EMBL/GenBank/DDBJ databases">
        <authorList>
            <consortium name="Genoscope - CEA"/>
            <person name="William W."/>
        </authorList>
    </citation>
    <scope>NUCLEOTIDE SEQUENCE [LARGE SCALE GENOMIC DNA]</scope>
</reference>
<dbReference type="InterPro" id="IPR044730">
    <property type="entry name" value="RNase_H-like_dom_plant"/>
</dbReference>
<dbReference type="PANTHER" id="PTHR47074">
    <property type="entry name" value="BNAC02G40300D PROTEIN"/>
    <property type="match status" value="1"/>
</dbReference>
<dbReference type="InterPro" id="IPR012337">
    <property type="entry name" value="RNaseH-like_sf"/>
</dbReference>
<evidence type="ECO:0000313" key="2">
    <source>
        <dbReference type="EMBL" id="CAG7903914.1"/>
    </source>
</evidence>
<dbReference type="GO" id="GO:0003676">
    <property type="term" value="F:nucleic acid binding"/>
    <property type="evidence" value="ECO:0007669"/>
    <property type="project" value="InterPro"/>
</dbReference>
<dbReference type="GO" id="GO:0004523">
    <property type="term" value="F:RNA-DNA hybrid ribonuclease activity"/>
    <property type="evidence" value="ECO:0007669"/>
    <property type="project" value="InterPro"/>
</dbReference>
<dbReference type="Gene3D" id="3.30.420.10">
    <property type="entry name" value="Ribonuclease H-like superfamily/Ribonuclease H"/>
    <property type="match status" value="1"/>
</dbReference>
<feature type="non-terminal residue" evidence="2">
    <location>
        <position position="1"/>
    </location>
</feature>
<evidence type="ECO:0000313" key="3">
    <source>
        <dbReference type="Proteomes" id="UP000694005"/>
    </source>
</evidence>
<protein>
    <recommendedName>
        <fullName evidence="1">RNase H type-1 domain-containing protein</fullName>
    </recommendedName>
</protein>
<organism evidence="2 3">
    <name type="scientific">Brassica campestris</name>
    <name type="common">Field mustard</name>
    <dbReference type="NCBI Taxonomy" id="3711"/>
    <lineage>
        <taxon>Eukaryota</taxon>
        <taxon>Viridiplantae</taxon>
        <taxon>Streptophyta</taxon>
        <taxon>Embryophyta</taxon>
        <taxon>Tracheophyta</taxon>
        <taxon>Spermatophyta</taxon>
        <taxon>Magnoliopsida</taxon>
        <taxon>eudicotyledons</taxon>
        <taxon>Gunneridae</taxon>
        <taxon>Pentapetalae</taxon>
        <taxon>rosids</taxon>
        <taxon>malvids</taxon>
        <taxon>Brassicales</taxon>
        <taxon>Brassicaceae</taxon>
        <taxon>Brassiceae</taxon>
        <taxon>Brassica</taxon>
    </lineage>
</organism>
<proteinExistence type="predicted"/>
<gene>
    <name evidence="2" type="ORF">BRAPAZ1V2_A07P35580.2</name>
</gene>
<sequence length="137" mass="14710">SLTNICFVDAAWNATTRGGGFGCIFKDPCNNNILHQSSTNRCFVGSAFIAEAIAVKTGLLKAITLGLRTLSVWSDSQSLINILNTKKKSTEAQGILFDIEHLSSCFASISFHHVPRLNNTDADALAKLGLLNLVNSV</sequence>
<dbReference type="InterPro" id="IPR002156">
    <property type="entry name" value="RNaseH_domain"/>
</dbReference>
<dbReference type="AlphaFoldDB" id="A0A8D9HR03"/>
<evidence type="ECO:0000259" key="1">
    <source>
        <dbReference type="Pfam" id="PF13456"/>
    </source>
</evidence>
<feature type="domain" description="RNase H type-1" evidence="1">
    <location>
        <begin position="8"/>
        <end position="128"/>
    </location>
</feature>
<dbReference type="Gramene" id="A07p35580.2_BraZ1">
    <property type="protein sequence ID" value="A07p35580.2_BraZ1.CDS.1"/>
    <property type="gene ID" value="A07g35580.2_BraZ1"/>
</dbReference>